<feature type="compositionally biased region" description="Low complexity" evidence="10">
    <location>
        <begin position="965"/>
        <end position="974"/>
    </location>
</feature>
<keyword evidence="6" id="KW-0788">Thiol protease</keyword>
<sequence length="1245" mass="141140">MVPLMYRALTFCQFFFSRETRKLMARVMFPYNSSLVMFTCPTHVAKHKTYEVLNKKNVCVADEEKILCIVRDMLDTECHGIRHSINLPASTMVKDMISQVAKQFGYIDDTIDITYEKQTGAEIHEVSLGKLEYKKLQEVCLSGIKKHNFTITEKEETLPQKVQRETSSETTTSSSGVSSSSGSSSYVNGASTSTSTLAATDTCFPNQESYSYATAVIKSDTDYVGLVNQAMTCYLNSLLQTLYMTPEFRNAVYRWEFDGKEDNMAKSIPYQLQKLFLLLQTSKKKAIETTDLTKSFGWDSSEVWQQHDVQELCRVMFDALEQKWKKTDQANLINNLYQGKLKDYVKCLECGNESARLDTYLDIPLVIRPFGSNETHGSVDEALQAFVEPETLDENNQYFCEKCNKKCNAHKGLNMTFPAVLNLNHLIKPEQVGSEEPTSNSLEVSSDEGIDEGIEIESNMTGTSAHNVSLSSEAVANDKNVKAAGAKGPYVYELFSIMVHSGSAAGGHYYAYIKSFKDGEWYSFNDQHVSKVTYEDITKTYGGSSTSRGYYSSTYTSSTNAYMLMYRQIDKRKNKEHIFFLFSLICKNDCNATICISVLADFIQPENFPERLNLALQSIKEREEHEIRQKELEKSTCKIKVYYFHPRERRKIEQKLEVHKDKTLKEATEICSQLFKIEKSVPLDCCRLVKFDEYQDTLECSFENEDDTPMGLLLGGVKQAYNFDLLLETKRPEQVFQEYRPGGVTVKLYVADLQNDIIQEPPVSVRAYHAQTVSQFKSMVAEVLNVSADKMRCVLERFHNDLKFLSVPNKTLKAEGFFKSNKVYIEFSGEEEASHFTHTHFFRLLDRHQNTIRIHVNLPPSSDVEDFLKSSSRHDQLMKSAITSGKSREDSSTSLEVGSKTGSDSLDEGISDRGSDSEIEFKTKKITLSKSDPSIYHSCQSIDIGRVSFHSSASEGRACSPVGLSSSSQDTSTSAEFNVPTSYRGLCNIYDGHEDATDSVLGDSNGREPVEHGESDSEQTAPPSPGERVIHDTDFKQEGNWDSDCDNDVTVTKEEVSKRYFHIVLNETDVLTKQRNLTVLVDKRITLGAFKGELEPHVGTTSDNFKVYRVYSNNQEFESIRLTETLSFFEDGKLNIKLGRALKPGEYRVKIYQLLVNDPEPGKFLIDTIFAKGMSVLESKKLVIPEIREQCGIDIPLERCRLRKKTWRNPGTVYIDSQIYEDEVHIFANWEVFLQILDGNIASIL</sequence>
<feature type="region of interest" description="Disordered" evidence="10">
    <location>
        <begin position="155"/>
        <end position="185"/>
    </location>
</feature>
<organism evidence="11">
    <name type="scientific">Magallana gigas</name>
    <name type="common">Pacific oyster</name>
    <name type="synonym">Crassostrea gigas</name>
    <dbReference type="NCBI Taxonomy" id="29159"/>
    <lineage>
        <taxon>Eukaryota</taxon>
        <taxon>Metazoa</taxon>
        <taxon>Spiralia</taxon>
        <taxon>Lophotrochozoa</taxon>
        <taxon>Mollusca</taxon>
        <taxon>Bivalvia</taxon>
        <taxon>Autobranchia</taxon>
        <taxon>Pteriomorphia</taxon>
        <taxon>Ostreida</taxon>
        <taxon>Ostreoidea</taxon>
        <taxon>Ostreidae</taxon>
        <taxon>Magallana</taxon>
    </lineage>
</organism>
<dbReference type="GO" id="GO:0005634">
    <property type="term" value="C:nucleus"/>
    <property type="evidence" value="ECO:0007669"/>
    <property type="project" value="TreeGrafter"/>
</dbReference>
<accession>K1PB73</accession>
<dbReference type="Pfam" id="PF00443">
    <property type="entry name" value="UCH"/>
    <property type="match status" value="1"/>
</dbReference>
<dbReference type="GO" id="GO:0004843">
    <property type="term" value="F:cysteine-type deubiquitinase activity"/>
    <property type="evidence" value="ECO:0007669"/>
    <property type="project" value="UniProtKB-EC"/>
</dbReference>
<dbReference type="PANTHER" id="PTHR24006">
    <property type="entry name" value="UBIQUITIN CARBOXYL-TERMINAL HYDROLASE"/>
    <property type="match status" value="1"/>
</dbReference>
<evidence type="ECO:0000256" key="8">
    <source>
        <dbReference type="ARBA" id="ARBA00029910"/>
    </source>
</evidence>
<keyword evidence="3" id="KW-0645">Protease</keyword>
<dbReference type="AlphaFoldDB" id="K1PB73"/>
<dbReference type="GO" id="GO:0006508">
    <property type="term" value="P:proteolysis"/>
    <property type="evidence" value="ECO:0007669"/>
    <property type="project" value="UniProtKB-KW"/>
</dbReference>
<dbReference type="SUPFAM" id="SSF54001">
    <property type="entry name" value="Cysteine proteinases"/>
    <property type="match status" value="1"/>
</dbReference>
<proteinExistence type="predicted"/>
<feature type="compositionally biased region" description="Polar residues" evidence="10">
    <location>
        <begin position="892"/>
        <end position="904"/>
    </location>
</feature>
<keyword evidence="5 11" id="KW-0378">Hydrolase</keyword>
<name>K1PB73_MAGGI</name>
<dbReference type="InterPro" id="IPR038765">
    <property type="entry name" value="Papain-like_cys_pep_sf"/>
</dbReference>
<evidence type="ECO:0000256" key="9">
    <source>
        <dbReference type="ARBA" id="ARBA00032453"/>
    </source>
</evidence>
<comment type="catalytic activity">
    <reaction evidence="1">
        <text>Thiol-dependent hydrolysis of ester, thioester, amide, peptide and isopeptide bonds formed by the C-terminal Gly of ubiquitin (a 76-residue protein attached to proteins as an intracellular targeting signal).</text>
        <dbReference type="EC" id="3.4.19.12"/>
    </reaction>
</comment>
<dbReference type="HOGENOM" id="CLU_002928_0_0_1"/>
<keyword evidence="4" id="KW-0833">Ubl conjugation pathway</keyword>
<gene>
    <name evidence="11" type="ORF">CGI_10004725</name>
</gene>
<dbReference type="EC" id="3.4.19.12" evidence="2"/>
<evidence type="ECO:0000256" key="1">
    <source>
        <dbReference type="ARBA" id="ARBA00000707"/>
    </source>
</evidence>
<feature type="region of interest" description="Disordered" evidence="10">
    <location>
        <begin position="881"/>
        <end position="916"/>
    </location>
</feature>
<dbReference type="InterPro" id="IPR045578">
    <property type="entry name" value="USP47_C"/>
</dbReference>
<evidence type="ECO:0000256" key="10">
    <source>
        <dbReference type="SAM" id="MobiDB-lite"/>
    </source>
</evidence>
<dbReference type="PROSITE" id="PS00972">
    <property type="entry name" value="USP_1"/>
    <property type="match status" value="1"/>
</dbReference>
<evidence type="ECO:0000256" key="4">
    <source>
        <dbReference type="ARBA" id="ARBA00022786"/>
    </source>
</evidence>
<dbReference type="InterPro" id="IPR028889">
    <property type="entry name" value="USP"/>
</dbReference>
<dbReference type="InterPro" id="IPR018200">
    <property type="entry name" value="USP_CS"/>
</dbReference>
<dbReference type="Pfam" id="PF25985">
    <property type="entry name" value="Ubiquitin_USP47_N"/>
    <property type="match status" value="1"/>
</dbReference>
<dbReference type="PANTHER" id="PTHR24006:SF702">
    <property type="entry name" value="UBIQUITIN CARBOXYL-TERMINAL HYDROLASE 47"/>
    <property type="match status" value="1"/>
</dbReference>
<dbReference type="InterPro" id="IPR001394">
    <property type="entry name" value="Peptidase_C19_UCH"/>
</dbReference>
<dbReference type="Gene3D" id="3.90.70.10">
    <property type="entry name" value="Cysteine proteinases"/>
    <property type="match status" value="1"/>
</dbReference>
<evidence type="ECO:0000256" key="2">
    <source>
        <dbReference type="ARBA" id="ARBA00012759"/>
    </source>
</evidence>
<evidence type="ECO:0000256" key="7">
    <source>
        <dbReference type="ARBA" id="ARBA00026136"/>
    </source>
</evidence>
<evidence type="ECO:0000256" key="6">
    <source>
        <dbReference type="ARBA" id="ARBA00022807"/>
    </source>
</evidence>
<dbReference type="GO" id="GO:0005829">
    <property type="term" value="C:cytosol"/>
    <property type="evidence" value="ECO:0007669"/>
    <property type="project" value="TreeGrafter"/>
</dbReference>
<evidence type="ECO:0000313" key="11">
    <source>
        <dbReference type="EMBL" id="EKC21042.1"/>
    </source>
</evidence>
<dbReference type="EMBL" id="JH818571">
    <property type="protein sequence ID" value="EKC21042.1"/>
    <property type="molecule type" value="Genomic_DNA"/>
</dbReference>
<protein>
    <recommendedName>
        <fullName evidence="7">Ubiquitin carboxyl-terminal hydrolase 47</fullName>
        <ecNumber evidence="2">3.4.19.12</ecNumber>
    </recommendedName>
    <alternativeName>
        <fullName evidence="8">Ubiquitin thioesterase 47</fullName>
    </alternativeName>
    <alternativeName>
        <fullName evidence="9">Ubiquitin-specific-processing protease 47</fullName>
    </alternativeName>
</protein>
<feature type="region of interest" description="Disordered" evidence="10">
    <location>
        <begin position="955"/>
        <end position="976"/>
    </location>
</feature>
<dbReference type="GO" id="GO:0016579">
    <property type="term" value="P:protein deubiquitination"/>
    <property type="evidence" value="ECO:0007669"/>
    <property type="project" value="InterPro"/>
</dbReference>
<feature type="compositionally biased region" description="Basic and acidic residues" evidence="10">
    <location>
        <begin position="155"/>
        <end position="167"/>
    </location>
</feature>
<dbReference type="PROSITE" id="PS00973">
    <property type="entry name" value="USP_2"/>
    <property type="match status" value="1"/>
</dbReference>
<feature type="compositionally biased region" description="Basic and acidic residues" evidence="10">
    <location>
        <begin position="1005"/>
        <end position="1015"/>
    </location>
</feature>
<feature type="compositionally biased region" description="Low complexity" evidence="10">
    <location>
        <begin position="168"/>
        <end position="185"/>
    </location>
</feature>
<dbReference type="FunCoup" id="K1PB73">
    <property type="interactions" value="1971"/>
</dbReference>
<dbReference type="PROSITE" id="PS50235">
    <property type="entry name" value="USP_3"/>
    <property type="match status" value="1"/>
</dbReference>
<dbReference type="InterPro" id="IPR050164">
    <property type="entry name" value="Peptidase_C19"/>
</dbReference>
<dbReference type="InParanoid" id="K1PB73"/>
<evidence type="ECO:0000256" key="5">
    <source>
        <dbReference type="ARBA" id="ARBA00022801"/>
    </source>
</evidence>
<feature type="region of interest" description="Disordered" evidence="10">
    <location>
        <begin position="994"/>
        <end position="1031"/>
    </location>
</feature>
<dbReference type="Pfam" id="PF19718">
    <property type="entry name" value="USP47_C"/>
    <property type="match status" value="1"/>
</dbReference>
<evidence type="ECO:0000256" key="3">
    <source>
        <dbReference type="ARBA" id="ARBA00022670"/>
    </source>
</evidence>
<reference evidence="11" key="1">
    <citation type="journal article" date="2012" name="Nature">
        <title>The oyster genome reveals stress adaptation and complexity of shell formation.</title>
        <authorList>
            <person name="Zhang G."/>
            <person name="Fang X."/>
            <person name="Guo X."/>
            <person name="Li L."/>
            <person name="Luo R."/>
            <person name="Xu F."/>
            <person name="Yang P."/>
            <person name="Zhang L."/>
            <person name="Wang X."/>
            <person name="Qi H."/>
            <person name="Xiong Z."/>
            <person name="Que H."/>
            <person name="Xie Y."/>
            <person name="Holland P.W."/>
            <person name="Paps J."/>
            <person name="Zhu Y."/>
            <person name="Wu F."/>
            <person name="Chen Y."/>
            <person name="Wang J."/>
            <person name="Peng C."/>
            <person name="Meng J."/>
            <person name="Yang L."/>
            <person name="Liu J."/>
            <person name="Wen B."/>
            <person name="Zhang N."/>
            <person name="Huang Z."/>
            <person name="Zhu Q."/>
            <person name="Feng Y."/>
            <person name="Mount A."/>
            <person name="Hedgecock D."/>
            <person name="Xu Z."/>
            <person name="Liu Y."/>
            <person name="Domazet-Loso T."/>
            <person name="Du Y."/>
            <person name="Sun X."/>
            <person name="Zhang S."/>
            <person name="Liu B."/>
            <person name="Cheng P."/>
            <person name="Jiang X."/>
            <person name="Li J."/>
            <person name="Fan D."/>
            <person name="Wang W."/>
            <person name="Fu W."/>
            <person name="Wang T."/>
            <person name="Wang B."/>
            <person name="Zhang J."/>
            <person name="Peng Z."/>
            <person name="Li Y."/>
            <person name="Li N."/>
            <person name="Wang J."/>
            <person name="Chen M."/>
            <person name="He Y."/>
            <person name="Tan F."/>
            <person name="Song X."/>
            <person name="Zheng Q."/>
            <person name="Huang R."/>
            <person name="Yang H."/>
            <person name="Du X."/>
            <person name="Chen L."/>
            <person name="Yang M."/>
            <person name="Gaffney P.M."/>
            <person name="Wang S."/>
            <person name="Luo L."/>
            <person name="She Z."/>
            <person name="Ming Y."/>
            <person name="Huang W."/>
            <person name="Zhang S."/>
            <person name="Huang B."/>
            <person name="Zhang Y."/>
            <person name="Qu T."/>
            <person name="Ni P."/>
            <person name="Miao G."/>
            <person name="Wang J."/>
            <person name="Wang Q."/>
            <person name="Steinberg C.E."/>
            <person name="Wang H."/>
            <person name="Li N."/>
            <person name="Qian L."/>
            <person name="Zhang G."/>
            <person name="Li Y."/>
            <person name="Yang H."/>
            <person name="Liu X."/>
            <person name="Wang J."/>
            <person name="Yin Y."/>
            <person name="Wang J."/>
        </authorList>
    </citation>
    <scope>NUCLEOTIDE SEQUENCE [LARGE SCALE GENOMIC DNA]</scope>
    <source>
        <strain evidence="11">05x7-T-G4-1.051#20</strain>
    </source>
</reference>